<feature type="compositionally biased region" description="Acidic residues" evidence="1">
    <location>
        <begin position="102"/>
        <end position="134"/>
    </location>
</feature>
<dbReference type="EMBL" id="HBUE01319311">
    <property type="protein sequence ID" value="CAG6587139.1"/>
    <property type="molecule type" value="Transcribed_RNA"/>
</dbReference>
<protein>
    <submittedName>
        <fullName evidence="3">(northern house mosquito) hypothetical protein</fullName>
    </submittedName>
</protein>
<feature type="compositionally biased region" description="Low complexity" evidence="1">
    <location>
        <begin position="192"/>
        <end position="214"/>
    </location>
</feature>
<evidence type="ECO:0000313" key="3">
    <source>
        <dbReference type="EMBL" id="CAG6587139.1"/>
    </source>
</evidence>
<dbReference type="EMBL" id="HBUE01212819">
    <property type="protein sequence ID" value="CAG6535172.1"/>
    <property type="molecule type" value="Transcribed_RNA"/>
</dbReference>
<dbReference type="EMBL" id="HBUE01095645">
    <property type="protein sequence ID" value="CAG6483240.1"/>
    <property type="molecule type" value="Transcribed_RNA"/>
</dbReference>
<sequence>MTRSWNTIIVLVIFFSSSLVSNNAAPASKPTEAITSTGNGDPQPELTGVDEEVLELEHLKHPPVTAATPPVSNGANTKEEILPQLEKQLEEEAQASASITSSDEDDAGGDDVDDSDDDDGDDDADADENDDSNDYAEKLAKASESMLLKTLAEYHHKQQEQDQTTTDDNSKLMKLLPGAARLTFGQHYGSDSTTTPTIPKSSATTTTTTTTASSQPEEVPNNELEFGSESATQSAQRRGDNAEALLRHSGGQYSAFDMAQYVFWTGDEAGVARAVEELIQKGLMTRENAIKFLRDIRLGIDYLQNTYSNRPFKSARHVKNEDGSTVGSPAEEVTTTTTVAPPTEAVMTNVETTQQVTLAPEILKVIERLPSLLKLNELSEQTESTQDYDDVVGRLRLADFLYAEYSLEEVIYQLAKVMFVQSLTQGSEPAQHALQKLTEFLESEGVHGRISPTLQKKILDVLLAALADTLAENPELMKAARSALGKHMEKIPQRYTQNQH</sequence>
<evidence type="ECO:0000256" key="2">
    <source>
        <dbReference type="SAM" id="SignalP"/>
    </source>
</evidence>
<feature type="chain" id="PRO_5036261632" evidence="2">
    <location>
        <begin position="25"/>
        <end position="500"/>
    </location>
</feature>
<evidence type="ECO:0000256" key="1">
    <source>
        <dbReference type="SAM" id="MobiDB-lite"/>
    </source>
</evidence>
<dbReference type="EMBL" id="HBUE01095647">
    <property type="protein sequence ID" value="CAG6483242.1"/>
    <property type="molecule type" value="Transcribed_RNA"/>
</dbReference>
<dbReference type="EMBL" id="HBUE01095648">
    <property type="protein sequence ID" value="CAG6483243.1"/>
    <property type="molecule type" value="Transcribed_RNA"/>
</dbReference>
<dbReference type="AlphaFoldDB" id="A0A8D8P3A2"/>
<dbReference type="EMBL" id="HBUE01319310">
    <property type="protein sequence ID" value="CAG6587138.1"/>
    <property type="molecule type" value="Transcribed_RNA"/>
</dbReference>
<dbReference type="EMBL" id="HBUE01212818">
    <property type="protein sequence ID" value="CAG6535171.1"/>
    <property type="molecule type" value="Transcribed_RNA"/>
</dbReference>
<dbReference type="EMBL" id="HBUE01212811">
    <property type="protein sequence ID" value="CAG6535167.1"/>
    <property type="molecule type" value="Transcribed_RNA"/>
</dbReference>
<proteinExistence type="predicted"/>
<dbReference type="EMBL" id="HBUE01319298">
    <property type="protein sequence ID" value="CAG6587130.1"/>
    <property type="molecule type" value="Transcribed_RNA"/>
</dbReference>
<reference evidence="3" key="1">
    <citation type="submission" date="2021-05" db="EMBL/GenBank/DDBJ databases">
        <authorList>
            <person name="Alioto T."/>
            <person name="Alioto T."/>
            <person name="Gomez Garrido J."/>
        </authorList>
    </citation>
    <scope>NUCLEOTIDE SEQUENCE</scope>
</reference>
<keyword evidence="2" id="KW-0732">Signal</keyword>
<dbReference type="EMBL" id="HBUE01319303">
    <property type="protein sequence ID" value="CAG6587134.1"/>
    <property type="molecule type" value="Transcribed_RNA"/>
</dbReference>
<feature type="region of interest" description="Disordered" evidence="1">
    <location>
        <begin position="22"/>
        <end position="134"/>
    </location>
</feature>
<dbReference type="EMBL" id="HBUE01212806">
    <property type="protein sequence ID" value="CAG6535163.1"/>
    <property type="molecule type" value="Transcribed_RNA"/>
</dbReference>
<accession>A0A8D8P3A2</accession>
<name>A0A8D8P3A2_CULPI</name>
<organism evidence="3">
    <name type="scientific">Culex pipiens</name>
    <name type="common">House mosquito</name>
    <dbReference type="NCBI Taxonomy" id="7175"/>
    <lineage>
        <taxon>Eukaryota</taxon>
        <taxon>Metazoa</taxon>
        <taxon>Ecdysozoa</taxon>
        <taxon>Arthropoda</taxon>
        <taxon>Hexapoda</taxon>
        <taxon>Insecta</taxon>
        <taxon>Pterygota</taxon>
        <taxon>Neoptera</taxon>
        <taxon>Endopterygota</taxon>
        <taxon>Diptera</taxon>
        <taxon>Nematocera</taxon>
        <taxon>Culicoidea</taxon>
        <taxon>Culicidae</taxon>
        <taxon>Culicinae</taxon>
        <taxon>Culicini</taxon>
        <taxon>Culex</taxon>
        <taxon>Culex</taxon>
    </lineage>
</organism>
<feature type="signal peptide" evidence="2">
    <location>
        <begin position="1"/>
        <end position="24"/>
    </location>
</feature>
<feature type="region of interest" description="Disordered" evidence="1">
    <location>
        <begin position="185"/>
        <end position="240"/>
    </location>
</feature>